<organism evidence="2">
    <name type="scientific">Schizaphis graminum</name>
    <name type="common">Green bug aphid</name>
    <dbReference type="NCBI Taxonomy" id="13262"/>
    <lineage>
        <taxon>Eukaryota</taxon>
        <taxon>Metazoa</taxon>
        <taxon>Ecdysozoa</taxon>
        <taxon>Arthropoda</taxon>
        <taxon>Hexapoda</taxon>
        <taxon>Insecta</taxon>
        <taxon>Pterygota</taxon>
        <taxon>Neoptera</taxon>
        <taxon>Paraneoptera</taxon>
        <taxon>Hemiptera</taxon>
        <taxon>Sternorrhyncha</taxon>
        <taxon>Aphidomorpha</taxon>
        <taxon>Aphidoidea</taxon>
        <taxon>Aphididae</taxon>
        <taxon>Aphidini</taxon>
        <taxon>Schizaphis</taxon>
    </lineage>
</organism>
<feature type="region of interest" description="Disordered" evidence="1">
    <location>
        <begin position="75"/>
        <end position="108"/>
    </location>
</feature>
<reference evidence="2" key="1">
    <citation type="submission" date="2018-04" db="EMBL/GenBank/DDBJ databases">
        <title>Transcriptome of Schizaphis graminum biotype I.</title>
        <authorList>
            <person name="Scully E.D."/>
            <person name="Geib S.M."/>
            <person name="Palmer N.A."/>
            <person name="Koch K."/>
            <person name="Bradshaw J."/>
            <person name="Heng-Moss T."/>
            <person name="Sarath G."/>
        </authorList>
    </citation>
    <scope>NUCLEOTIDE SEQUENCE</scope>
</reference>
<gene>
    <name evidence="2" type="ORF">g.135877</name>
</gene>
<evidence type="ECO:0000256" key="1">
    <source>
        <dbReference type="SAM" id="MobiDB-lite"/>
    </source>
</evidence>
<name>A0A2S2P5R7_SCHGA</name>
<protein>
    <submittedName>
        <fullName evidence="2">Uncharacterized protein</fullName>
    </submittedName>
</protein>
<accession>A0A2S2P5R7</accession>
<proteinExistence type="predicted"/>
<sequence length="108" mass="11501">MRNNTITSNGETGSPSAPAEHLVMVMLSIPAAPPANGRSAKVCREFSGLVTRPYCSMSNIAVVYGVDDAIQLQSPSSRASTRPVFADPAERDVQASGDLTGPLRQWRI</sequence>
<dbReference type="AlphaFoldDB" id="A0A2S2P5R7"/>
<dbReference type="EMBL" id="GGMR01011919">
    <property type="protein sequence ID" value="MBY24538.1"/>
    <property type="molecule type" value="Transcribed_RNA"/>
</dbReference>
<evidence type="ECO:0000313" key="2">
    <source>
        <dbReference type="EMBL" id="MBY24538.1"/>
    </source>
</evidence>